<organism evidence="2 3">
    <name type="scientific">Candidatus Scalindua japonica</name>
    <dbReference type="NCBI Taxonomy" id="1284222"/>
    <lineage>
        <taxon>Bacteria</taxon>
        <taxon>Pseudomonadati</taxon>
        <taxon>Planctomycetota</taxon>
        <taxon>Candidatus Brocadiia</taxon>
        <taxon>Candidatus Brocadiales</taxon>
        <taxon>Candidatus Scalinduaceae</taxon>
        <taxon>Candidatus Scalindua</taxon>
    </lineage>
</organism>
<dbReference type="GO" id="GO:0003676">
    <property type="term" value="F:nucleic acid binding"/>
    <property type="evidence" value="ECO:0007669"/>
    <property type="project" value="InterPro"/>
</dbReference>
<dbReference type="AlphaFoldDB" id="A0A286TZI5"/>
<protein>
    <submittedName>
        <fullName evidence="2">Transposase and inactivated derivative</fullName>
    </submittedName>
</protein>
<accession>A0A286TZI5</accession>
<dbReference type="InterPro" id="IPR036397">
    <property type="entry name" value="RNaseH_sf"/>
</dbReference>
<evidence type="ECO:0000313" key="2">
    <source>
        <dbReference type="EMBL" id="GAX61221.1"/>
    </source>
</evidence>
<proteinExistence type="predicted"/>
<dbReference type="InterPro" id="IPR038717">
    <property type="entry name" value="Tc1-like_DDE_dom"/>
</dbReference>
<name>A0A286TZI5_9BACT</name>
<evidence type="ECO:0000259" key="1">
    <source>
        <dbReference type="Pfam" id="PF13358"/>
    </source>
</evidence>
<dbReference type="Pfam" id="PF13358">
    <property type="entry name" value="DDE_3"/>
    <property type="match status" value="1"/>
</dbReference>
<dbReference type="Gene3D" id="3.30.420.10">
    <property type="entry name" value="Ribonuclease H-like superfamily/Ribonuclease H"/>
    <property type="match status" value="1"/>
</dbReference>
<keyword evidence="3" id="KW-1185">Reference proteome</keyword>
<evidence type="ECO:0000313" key="3">
    <source>
        <dbReference type="Proteomes" id="UP000218542"/>
    </source>
</evidence>
<gene>
    <name evidence="2" type="ORF">SCALIN_C19_0015</name>
</gene>
<dbReference type="Proteomes" id="UP000218542">
    <property type="component" value="Unassembled WGS sequence"/>
</dbReference>
<sequence length="97" mass="10946">MFGWIKRGKVKELKSNTGRQRLNINGAFNIDELSAIVGYDHSINAQSTISLLKKIESKHPSSGAIYTICDNARYYKSKKVKAGQPLFFGEKSFLIFM</sequence>
<reference evidence="3" key="1">
    <citation type="journal article" date="2017" name="Environ. Microbiol. Rep.">
        <title>Genetic Diversity of Marine Anaerobic Ammonium-Oxidizing Bacteria as Revealed by Genomic and Proteomic Analyses of 'Candidatus Scalindua japonica'.</title>
        <authorList>
            <person name="Oshiki M."/>
            <person name="Mizuto K."/>
            <person name="Kimura Z."/>
            <person name="Kindaichi T."/>
            <person name="Satoh H."/>
            <person name="Okabe S."/>
        </authorList>
    </citation>
    <scope>NUCLEOTIDE SEQUENCE [LARGE SCALE GENOMIC DNA]</scope>
    <source>
        <strain evidence="3">husup-a2</strain>
    </source>
</reference>
<comment type="caution">
    <text evidence="2">The sequence shown here is derived from an EMBL/GenBank/DDBJ whole genome shotgun (WGS) entry which is preliminary data.</text>
</comment>
<dbReference type="EMBL" id="BAOS01000019">
    <property type="protein sequence ID" value="GAX61221.1"/>
    <property type="molecule type" value="Genomic_DNA"/>
</dbReference>
<feature type="domain" description="Tc1-like transposase DDE" evidence="1">
    <location>
        <begin position="3"/>
        <end position="81"/>
    </location>
</feature>